<feature type="transmembrane region" description="Helical" evidence="3">
    <location>
        <begin position="106"/>
        <end position="124"/>
    </location>
</feature>
<feature type="transmembrane region" description="Helical" evidence="3">
    <location>
        <begin position="27"/>
        <end position="45"/>
    </location>
</feature>
<proteinExistence type="inferred from homology"/>
<dbReference type="EMBL" id="JAEIOS010000011">
    <property type="protein sequence ID" value="MBI8989091.1"/>
    <property type="molecule type" value="Genomic_DNA"/>
</dbReference>
<feature type="transmembrane region" description="Helical" evidence="3">
    <location>
        <begin position="75"/>
        <end position="94"/>
    </location>
</feature>
<sequence length="219" mass="22894">MNTVQGPHIRVLSAPVNDKSIFNVRDLAYSAVFAALIIVLGYISIPVGGAGVPIVLQNAACILAGLILGPRRGFLALLIVFLLGIVGLPVLSQGKSVLTALSGPTIGYLLGYLLAPLIAGILSARAPRNRAGMAVNFTFAFVAAMLVQYFFGVLGLMWRLDMTLIDALKVQIPFIPGAVIKLVVGVIIAVGVHSALPDLRRFGSGTTSAPENAEPATPR</sequence>
<keyword evidence="3" id="KW-1133">Transmembrane helix</keyword>
<evidence type="ECO:0000256" key="2">
    <source>
        <dbReference type="PIRNR" id="PIRNR016661"/>
    </source>
</evidence>
<feature type="transmembrane region" description="Helical" evidence="3">
    <location>
        <begin position="51"/>
        <end position="68"/>
    </location>
</feature>
<dbReference type="Proteomes" id="UP000645966">
    <property type="component" value="Unassembled WGS sequence"/>
</dbReference>
<organism evidence="4 5">
    <name type="scientific">Corynebacterium meridianum</name>
    <dbReference type="NCBI Taxonomy" id="2765363"/>
    <lineage>
        <taxon>Bacteria</taxon>
        <taxon>Bacillati</taxon>
        <taxon>Actinomycetota</taxon>
        <taxon>Actinomycetes</taxon>
        <taxon>Mycobacteriales</taxon>
        <taxon>Corynebacteriaceae</taxon>
        <taxon>Corynebacterium</taxon>
    </lineage>
</organism>
<gene>
    <name evidence="4" type="ORF">JDV75_04875</name>
</gene>
<dbReference type="GO" id="GO:0005886">
    <property type="term" value="C:plasma membrane"/>
    <property type="evidence" value="ECO:0007669"/>
    <property type="project" value="UniProtKB-SubCell"/>
</dbReference>
<comment type="caution">
    <text evidence="4">The sequence shown here is derived from an EMBL/GenBank/DDBJ whole genome shotgun (WGS) entry which is preliminary data.</text>
</comment>
<comment type="subcellular location">
    <subcellularLocation>
        <location evidence="2">Cell membrane</location>
        <topology evidence="2">Multi-pass membrane protein</topology>
    </subcellularLocation>
</comment>
<feature type="transmembrane region" description="Helical" evidence="3">
    <location>
        <begin position="136"/>
        <end position="158"/>
    </location>
</feature>
<keyword evidence="3" id="KW-0812">Transmembrane</keyword>
<feature type="transmembrane region" description="Helical" evidence="3">
    <location>
        <begin position="170"/>
        <end position="192"/>
    </location>
</feature>
<dbReference type="InterPro" id="IPR003784">
    <property type="entry name" value="BioY"/>
</dbReference>
<name>A0A934M4J2_9CORY</name>
<evidence type="ECO:0000256" key="1">
    <source>
        <dbReference type="ARBA" id="ARBA00010692"/>
    </source>
</evidence>
<dbReference type="AlphaFoldDB" id="A0A934M4J2"/>
<keyword evidence="2" id="KW-0813">Transport</keyword>
<keyword evidence="2" id="KW-1003">Cell membrane</keyword>
<keyword evidence="5" id="KW-1185">Reference proteome</keyword>
<reference evidence="4" key="1">
    <citation type="submission" date="2020-12" db="EMBL/GenBank/DDBJ databases">
        <title>Genome public.</title>
        <authorList>
            <person name="Sun Q."/>
        </authorList>
    </citation>
    <scope>NUCLEOTIDE SEQUENCE</scope>
    <source>
        <strain evidence="4">CCM 8863</strain>
    </source>
</reference>
<accession>A0A934M4J2</accession>
<keyword evidence="2 3" id="KW-0472">Membrane</keyword>
<dbReference type="Gene3D" id="1.10.1760.20">
    <property type="match status" value="1"/>
</dbReference>
<dbReference type="PANTHER" id="PTHR34295:SF1">
    <property type="entry name" value="BIOTIN TRANSPORTER BIOY"/>
    <property type="match status" value="1"/>
</dbReference>
<evidence type="ECO:0000313" key="5">
    <source>
        <dbReference type="Proteomes" id="UP000645966"/>
    </source>
</evidence>
<dbReference type="PANTHER" id="PTHR34295">
    <property type="entry name" value="BIOTIN TRANSPORTER BIOY"/>
    <property type="match status" value="1"/>
</dbReference>
<evidence type="ECO:0000313" key="4">
    <source>
        <dbReference type="EMBL" id="MBI8989091.1"/>
    </source>
</evidence>
<comment type="similarity">
    <text evidence="1 2">Belongs to the BioY family.</text>
</comment>
<dbReference type="Pfam" id="PF02632">
    <property type="entry name" value="BioY"/>
    <property type="match status" value="1"/>
</dbReference>
<dbReference type="PIRSF" id="PIRSF016661">
    <property type="entry name" value="BioY"/>
    <property type="match status" value="1"/>
</dbReference>
<dbReference type="GO" id="GO:0015225">
    <property type="term" value="F:biotin transmembrane transporter activity"/>
    <property type="evidence" value="ECO:0007669"/>
    <property type="project" value="UniProtKB-UniRule"/>
</dbReference>
<protein>
    <recommendedName>
        <fullName evidence="2">Biotin transporter</fullName>
    </recommendedName>
</protein>
<evidence type="ECO:0000256" key="3">
    <source>
        <dbReference type="SAM" id="Phobius"/>
    </source>
</evidence>